<keyword evidence="7 9" id="KW-0503">Monooxygenase</keyword>
<dbReference type="InterPro" id="IPR002401">
    <property type="entry name" value="Cyt_P450_E_grp-I"/>
</dbReference>
<evidence type="ECO:0000256" key="1">
    <source>
        <dbReference type="ARBA" id="ARBA00001971"/>
    </source>
</evidence>
<keyword evidence="6 8" id="KW-0408">Iron</keyword>
<accession>A0A8H4ITQ2</accession>
<gene>
    <name evidence="11" type="ORF">GTA08_BOTSDO05926</name>
</gene>
<dbReference type="GO" id="GO:0005506">
    <property type="term" value="F:iron ion binding"/>
    <property type="evidence" value="ECO:0007669"/>
    <property type="project" value="InterPro"/>
</dbReference>
<dbReference type="PANTHER" id="PTHR46206:SF2">
    <property type="entry name" value="CYTOCHROME P450 MONOOXYGENASE AUSG-RELATED"/>
    <property type="match status" value="1"/>
</dbReference>
<evidence type="ECO:0000256" key="3">
    <source>
        <dbReference type="ARBA" id="ARBA00022617"/>
    </source>
</evidence>
<evidence type="ECO:0000256" key="9">
    <source>
        <dbReference type="RuleBase" id="RU000461"/>
    </source>
</evidence>
<protein>
    <submittedName>
        <fullName evidence="11">Cytochrome P450</fullName>
    </submittedName>
</protein>
<dbReference type="GO" id="GO:0020037">
    <property type="term" value="F:heme binding"/>
    <property type="evidence" value="ECO:0007669"/>
    <property type="project" value="InterPro"/>
</dbReference>
<evidence type="ECO:0000256" key="8">
    <source>
        <dbReference type="PIRSR" id="PIRSR602401-1"/>
    </source>
</evidence>
<dbReference type="SUPFAM" id="SSF48264">
    <property type="entry name" value="Cytochrome P450"/>
    <property type="match status" value="1"/>
</dbReference>
<evidence type="ECO:0000256" key="2">
    <source>
        <dbReference type="ARBA" id="ARBA00010617"/>
    </source>
</evidence>
<comment type="similarity">
    <text evidence="2 9">Belongs to the cytochrome P450 family.</text>
</comment>
<keyword evidence="4 8" id="KW-0479">Metal-binding</keyword>
<name>A0A8H4ITQ2_9PEZI</name>
<dbReference type="PANTHER" id="PTHR46206">
    <property type="entry name" value="CYTOCHROME P450"/>
    <property type="match status" value="1"/>
</dbReference>
<keyword evidence="5 9" id="KW-0560">Oxidoreductase</keyword>
<evidence type="ECO:0000256" key="6">
    <source>
        <dbReference type="ARBA" id="ARBA00023004"/>
    </source>
</evidence>
<evidence type="ECO:0000256" key="10">
    <source>
        <dbReference type="SAM" id="Phobius"/>
    </source>
</evidence>
<dbReference type="Proteomes" id="UP000572817">
    <property type="component" value="Unassembled WGS sequence"/>
</dbReference>
<feature type="binding site" description="axial binding residue" evidence="8">
    <location>
        <position position="456"/>
    </location>
    <ligand>
        <name>heme</name>
        <dbReference type="ChEBI" id="CHEBI:30413"/>
    </ligand>
    <ligandPart>
        <name>Fe</name>
        <dbReference type="ChEBI" id="CHEBI:18248"/>
    </ligandPart>
</feature>
<organism evidence="11 12">
    <name type="scientific">Botryosphaeria dothidea</name>
    <dbReference type="NCBI Taxonomy" id="55169"/>
    <lineage>
        <taxon>Eukaryota</taxon>
        <taxon>Fungi</taxon>
        <taxon>Dikarya</taxon>
        <taxon>Ascomycota</taxon>
        <taxon>Pezizomycotina</taxon>
        <taxon>Dothideomycetes</taxon>
        <taxon>Dothideomycetes incertae sedis</taxon>
        <taxon>Botryosphaeriales</taxon>
        <taxon>Botryosphaeriaceae</taxon>
        <taxon>Botryosphaeria</taxon>
    </lineage>
</organism>
<sequence>MADTANQPVVSQLGSDLALKLSFAAAVAVLPFLALRLYNWIIYATTASKYPLVNPKWDEPTKKKFTHSIRDLLTKGATMSKGGPYRLNDMSTQRIMLPAKYIEEIKNHNGLDFHAYVAKEFFASYPGFDAFSTSVNQTIFQDAVRTQLTQALALTIGPMAKEAPNTLTKVFGDSTEWKEVVFVPSALRAISRLITLIFLGESFMDNQEWQRISIMYTVDAFIAAKKLNTFPAILRPIVHWFLPECSKIRDEIKLCREIITPEVERRLAEIKKNGGKPRRKVLDSIDWFVASAKGQPFDYPNAELSLAMASIHTTNNTFSFAFFDLLENPQYVQPLREEIIQVFKDVGKWDKSTLFKLRFMDSFLKESMRYHPHSAFHLPRMATKTFTLSDGSVIPKDAYVSVGPTLMHDSSVWPNALTFDPYRFLKLRNAPGNENKYQFVTTSCESTVFGHGHHSCPGRFFASNEIKLLLAHMVMYYDWKLPEGQDKVQHTTNGTSHSPNSRQAVLLRRRTPEVDFEAAHEEE</sequence>
<dbReference type="PRINTS" id="PR00463">
    <property type="entry name" value="EP450I"/>
</dbReference>
<proteinExistence type="inferred from homology"/>
<dbReference type="EMBL" id="WWBZ02000033">
    <property type="protein sequence ID" value="KAF4307260.1"/>
    <property type="molecule type" value="Genomic_DNA"/>
</dbReference>
<keyword evidence="12" id="KW-1185">Reference proteome</keyword>
<dbReference type="OrthoDB" id="1844152at2759"/>
<dbReference type="InterPro" id="IPR017972">
    <property type="entry name" value="Cyt_P450_CS"/>
</dbReference>
<dbReference type="Pfam" id="PF00067">
    <property type="entry name" value="p450"/>
    <property type="match status" value="1"/>
</dbReference>
<keyword evidence="10" id="KW-1133">Transmembrane helix</keyword>
<comment type="caution">
    <text evidence="11">The sequence shown here is derived from an EMBL/GenBank/DDBJ whole genome shotgun (WGS) entry which is preliminary data.</text>
</comment>
<dbReference type="GO" id="GO:0016705">
    <property type="term" value="F:oxidoreductase activity, acting on paired donors, with incorporation or reduction of molecular oxygen"/>
    <property type="evidence" value="ECO:0007669"/>
    <property type="project" value="InterPro"/>
</dbReference>
<evidence type="ECO:0000256" key="4">
    <source>
        <dbReference type="ARBA" id="ARBA00022723"/>
    </source>
</evidence>
<keyword evidence="10" id="KW-0472">Membrane</keyword>
<evidence type="ECO:0000313" key="11">
    <source>
        <dbReference type="EMBL" id="KAF4307260.1"/>
    </source>
</evidence>
<keyword evidence="3 8" id="KW-0349">Heme</keyword>
<evidence type="ECO:0000313" key="12">
    <source>
        <dbReference type="Proteomes" id="UP000572817"/>
    </source>
</evidence>
<feature type="transmembrane region" description="Helical" evidence="10">
    <location>
        <begin position="21"/>
        <end position="41"/>
    </location>
</feature>
<dbReference type="PROSITE" id="PS00086">
    <property type="entry name" value="CYTOCHROME_P450"/>
    <property type="match status" value="1"/>
</dbReference>
<comment type="cofactor">
    <cofactor evidence="1 8">
        <name>heme</name>
        <dbReference type="ChEBI" id="CHEBI:30413"/>
    </cofactor>
</comment>
<keyword evidence="10" id="KW-0812">Transmembrane</keyword>
<reference evidence="11" key="1">
    <citation type="submission" date="2020-04" db="EMBL/GenBank/DDBJ databases">
        <title>Genome Assembly and Annotation of Botryosphaeria dothidea sdau 11-99, a Latent Pathogen of Apple Fruit Ring Rot in China.</title>
        <authorList>
            <person name="Yu C."/>
            <person name="Diao Y."/>
            <person name="Lu Q."/>
            <person name="Zhao J."/>
            <person name="Cui S."/>
            <person name="Peng C."/>
            <person name="He B."/>
            <person name="Liu H."/>
        </authorList>
    </citation>
    <scope>NUCLEOTIDE SEQUENCE [LARGE SCALE GENOMIC DNA]</scope>
    <source>
        <strain evidence="11">Sdau11-99</strain>
    </source>
</reference>
<evidence type="ECO:0000256" key="7">
    <source>
        <dbReference type="ARBA" id="ARBA00023033"/>
    </source>
</evidence>
<evidence type="ECO:0000256" key="5">
    <source>
        <dbReference type="ARBA" id="ARBA00023002"/>
    </source>
</evidence>
<dbReference type="GO" id="GO:0004497">
    <property type="term" value="F:monooxygenase activity"/>
    <property type="evidence" value="ECO:0007669"/>
    <property type="project" value="UniProtKB-KW"/>
</dbReference>
<dbReference type="AlphaFoldDB" id="A0A8H4ITQ2"/>
<dbReference type="InterPro" id="IPR036396">
    <property type="entry name" value="Cyt_P450_sf"/>
</dbReference>
<dbReference type="InterPro" id="IPR001128">
    <property type="entry name" value="Cyt_P450"/>
</dbReference>
<dbReference type="Gene3D" id="1.10.630.10">
    <property type="entry name" value="Cytochrome P450"/>
    <property type="match status" value="1"/>
</dbReference>
<dbReference type="CDD" id="cd11041">
    <property type="entry name" value="CYP503A1-like"/>
    <property type="match status" value="1"/>
</dbReference>